<dbReference type="RefSeq" id="WP_065499147.1">
    <property type="nucleotide sequence ID" value="NZ_MPNT01000027.1"/>
</dbReference>
<dbReference type="AlphaFoldDB" id="A0A1Q4HPC4"/>
<accession>A0A1Q4HPC4</accession>
<protein>
    <submittedName>
        <fullName evidence="1">Uncharacterized protein</fullName>
    </submittedName>
</protein>
<dbReference type="EMBL" id="MPNT01000027">
    <property type="protein sequence ID" value="OJZ69444.1"/>
    <property type="molecule type" value="Genomic_DNA"/>
</dbReference>
<dbReference type="STRING" id="53378.BRW65_22805"/>
<gene>
    <name evidence="1" type="ORF">BRW65_22805</name>
</gene>
<name>A0A1Q4HPC4_9MYCO</name>
<organism evidence="1 2">
    <name type="scientific">Mycobacterium paraffinicum</name>
    <dbReference type="NCBI Taxonomy" id="53378"/>
    <lineage>
        <taxon>Bacteria</taxon>
        <taxon>Bacillati</taxon>
        <taxon>Actinomycetota</taxon>
        <taxon>Actinomycetes</taxon>
        <taxon>Mycobacteriales</taxon>
        <taxon>Mycobacteriaceae</taxon>
        <taxon>Mycobacterium</taxon>
    </lineage>
</organism>
<comment type="caution">
    <text evidence="1">The sequence shown here is derived from an EMBL/GenBank/DDBJ whole genome shotgun (WGS) entry which is preliminary data.</text>
</comment>
<dbReference type="Proteomes" id="UP000186438">
    <property type="component" value="Unassembled WGS sequence"/>
</dbReference>
<sequence>MPLTDPRQQALELWPRDHDLPPRWDGLPVEWGAWGDTRGMMICPPPKQPDRCAHCGSAASALINIGRIWTDKRSAPTAIGRARIRGGKHLVGLVTAFRCPTCEHDHVLDPNGQSWDLDDTDYGEDGSWDISASP</sequence>
<keyword evidence="2" id="KW-1185">Reference proteome</keyword>
<proteinExistence type="predicted"/>
<reference evidence="1 2" key="1">
    <citation type="submission" date="2016-11" db="EMBL/GenBank/DDBJ databases">
        <title>Genome sequences of unsequenced Mycobacteria.</title>
        <authorList>
            <person name="Greninger A.L."/>
            <person name="Fang F."/>
            <person name="Jerome K.R."/>
        </authorList>
    </citation>
    <scope>NUCLEOTIDE SEQUENCE [LARGE SCALE GENOMIC DNA]</scope>
    <source>
        <strain evidence="1 2">M11</strain>
    </source>
</reference>
<evidence type="ECO:0000313" key="2">
    <source>
        <dbReference type="Proteomes" id="UP000186438"/>
    </source>
</evidence>
<dbReference type="OrthoDB" id="4469858at2"/>
<evidence type="ECO:0000313" key="1">
    <source>
        <dbReference type="EMBL" id="OJZ69444.1"/>
    </source>
</evidence>